<keyword evidence="1" id="KW-0614">Plasmid</keyword>
<organism evidence="1">
    <name type="scientific">Streptomyces clavuligerus</name>
    <dbReference type="NCBI Taxonomy" id="1901"/>
    <lineage>
        <taxon>Bacteria</taxon>
        <taxon>Bacillati</taxon>
        <taxon>Actinomycetota</taxon>
        <taxon>Actinomycetes</taxon>
        <taxon>Kitasatosporales</taxon>
        <taxon>Streptomycetaceae</taxon>
        <taxon>Streptomyces</taxon>
    </lineage>
</organism>
<geneLocation type="plasmid" evidence="1">
    <name>pSCL2</name>
</geneLocation>
<accession>Q6TMQ7</accession>
<proteinExistence type="predicted"/>
<protein>
    <submittedName>
        <fullName evidence="1">Uncharacterized protein</fullName>
    </submittedName>
</protein>
<accession>B5GQX2</accession>
<sequence>MGRKKPGKPGRRGGGTYTLQQLQPPGYEEWLKIDSDFSAAAAAADPRLTAEAIDLMQRFERLRPLYRGLIPVQAVHLDMVLDTGAIPVRTGDTDTVSLVPLREVAVAMGADSDGGIRANFHRLHSAGALLIEKAGEDVPLVRIVSQPPERPGDP</sequence>
<dbReference type="RefSeq" id="WP_003954187.1">
    <property type="nucleotide sequence ID" value="NZ_CM001017.1"/>
</dbReference>
<gene>
    <name evidence="1" type="ORF">pSCL2.6.A8.12c</name>
</gene>
<name>Q6TMQ7_STRCL</name>
<evidence type="ECO:0000313" key="1">
    <source>
        <dbReference type="EMBL" id="AAQ93566.1"/>
    </source>
</evidence>
<dbReference type="EMBL" id="AY392416">
    <property type="protein sequence ID" value="AAQ93566.1"/>
    <property type="molecule type" value="Genomic_DNA"/>
</dbReference>
<dbReference type="AlphaFoldDB" id="Q6TMQ7"/>
<reference evidence="1" key="1">
    <citation type="submission" date="2003-09" db="EMBL/GenBank/DDBJ databases">
        <title>Characterization of pSCL2, a giant linear plasmid in Streptomyces clavuligerus.</title>
        <authorList>
            <person name="Wu W."/>
            <person name="Roy K.L."/>
        </authorList>
    </citation>
    <scope>NUCLEOTIDE SEQUENCE</scope>
    <source>
        <plasmid evidence="1">pSCL2</plasmid>
    </source>
</reference>